<feature type="binding site" evidence="4">
    <location>
        <position position="203"/>
    </location>
    <ligand>
        <name>a divalent metal cation</name>
        <dbReference type="ChEBI" id="CHEBI:60240"/>
        <label>1</label>
    </ligand>
</feature>
<keyword evidence="6" id="KW-1185">Reference proteome</keyword>
<dbReference type="PROSITE" id="PS01090">
    <property type="entry name" value="TATD_2"/>
    <property type="match status" value="1"/>
</dbReference>
<evidence type="ECO:0000256" key="2">
    <source>
        <dbReference type="ARBA" id="ARBA00022723"/>
    </source>
</evidence>
<dbReference type="InterPro" id="IPR001130">
    <property type="entry name" value="TatD-like"/>
</dbReference>
<dbReference type="InterPro" id="IPR018228">
    <property type="entry name" value="DNase_TatD-rel_CS"/>
</dbReference>
<dbReference type="GO" id="GO:0016788">
    <property type="term" value="F:hydrolase activity, acting on ester bonds"/>
    <property type="evidence" value="ECO:0007669"/>
    <property type="project" value="InterPro"/>
</dbReference>
<reference evidence="5 6" key="1">
    <citation type="submission" date="2017-02" db="EMBL/GenBank/DDBJ databases">
        <title>Pseudoalteromonas ulvae TC14 Genome.</title>
        <authorList>
            <person name="Molmeret M."/>
        </authorList>
    </citation>
    <scope>NUCLEOTIDE SEQUENCE [LARGE SCALE GENOMIC DNA]</scope>
    <source>
        <strain evidence="5">TC14</strain>
    </source>
</reference>
<dbReference type="RefSeq" id="WP_086743136.1">
    <property type="nucleotide sequence ID" value="NZ_MWPV01000001.1"/>
</dbReference>
<dbReference type="Pfam" id="PF01026">
    <property type="entry name" value="TatD_DNase"/>
    <property type="match status" value="1"/>
</dbReference>
<protein>
    <submittedName>
        <fullName evidence="5">Hydrolase TatD</fullName>
    </submittedName>
</protein>
<dbReference type="PROSITE" id="PS01091">
    <property type="entry name" value="TATD_3"/>
    <property type="match status" value="1"/>
</dbReference>
<feature type="binding site" evidence="4">
    <location>
        <position position="94"/>
    </location>
    <ligand>
        <name>a divalent metal cation</name>
        <dbReference type="ChEBI" id="CHEBI:60240"/>
        <label>1</label>
    </ligand>
</feature>
<evidence type="ECO:0000256" key="1">
    <source>
        <dbReference type="ARBA" id="ARBA00009275"/>
    </source>
</evidence>
<evidence type="ECO:0000313" key="6">
    <source>
        <dbReference type="Proteomes" id="UP000194841"/>
    </source>
</evidence>
<dbReference type="Proteomes" id="UP000194841">
    <property type="component" value="Unassembled WGS sequence"/>
</dbReference>
<evidence type="ECO:0000256" key="4">
    <source>
        <dbReference type="PIRSR" id="PIRSR005902-1"/>
    </source>
</evidence>
<organism evidence="5 6">
    <name type="scientific">Pseudoalteromonas ulvae</name>
    <dbReference type="NCBI Taxonomy" id="107327"/>
    <lineage>
        <taxon>Bacteria</taxon>
        <taxon>Pseudomonadati</taxon>
        <taxon>Pseudomonadota</taxon>
        <taxon>Gammaproteobacteria</taxon>
        <taxon>Alteromonadales</taxon>
        <taxon>Pseudoalteromonadaceae</taxon>
        <taxon>Pseudoalteromonas</taxon>
    </lineage>
</organism>
<dbReference type="PIRSF" id="PIRSF005902">
    <property type="entry name" value="DNase_TatD"/>
    <property type="match status" value="1"/>
</dbReference>
<dbReference type="FunFam" id="3.20.20.140:FF:000005">
    <property type="entry name" value="TatD family hydrolase"/>
    <property type="match status" value="1"/>
</dbReference>
<dbReference type="InterPro" id="IPR015991">
    <property type="entry name" value="TatD/YcfH-like"/>
</dbReference>
<proteinExistence type="inferred from homology"/>
<dbReference type="InterPro" id="IPR032466">
    <property type="entry name" value="Metal_Hydrolase"/>
</dbReference>
<dbReference type="NCBIfam" id="TIGR00010">
    <property type="entry name" value="YchF/TatD family DNA exonuclease"/>
    <property type="match status" value="1"/>
</dbReference>
<evidence type="ECO:0000313" key="5">
    <source>
        <dbReference type="EMBL" id="OUL59746.1"/>
    </source>
</evidence>
<dbReference type="Gene3D" id="3.20.20.140">
    <property type="entry name" value="Metal-dependent hydrolases"/>
    <property type="match status" value="1"/>
</dbReference>
<dbReference type="AlphaFoldDB" id="A0A244CWD8"/>
<comment type="similarity">
    <text evidence="1">Belongs to the metallo-dependent hydrolases superfamily. TatD-type hydrolase family.</text>
</comment>
<evidence type="ECO:0000256" key="3">
    <source>
        <dbReference type="ARBA" id="ARBA00022801"/>
    </source>
</evidence>
<feature type="binding site" evidence="4">
    <location>
        <position position="152"/>
    </location>
    <ligand>
        <name>a divalent metal cation</name>
        <dbReference type="ChEBI" id="CHEBI:60240"/>
        <label>2</label>
    </ligand>
</feature>
<dbReference type="GO" id="GO:0046872">
    <property type="term" value="F:metal ion binding"/>
    <property type="evidence" value="ECO:0007669"/>
    <property type="project" value="UniProtKB-KW"/>
</dbReference>
<keyword evidence="3 5" id="KW-0378">Hydrolase</keyword>
<comment type="caution">
    <text evidence="5">The sequence shown here is derived from an EMBL/GenBank/DDBJ whole genome shotgun (WGS) entry which is preliminary data.</text>
</comment>
<feature type="binding site" evidence="4">
    <location>
        <position position="130"/>
    </location>
    <ligand>
        <name>a divalent metal cation</name>
        <dbReference type="ChEBI" id="CHEBI:60240"/>
        <label>2</label>
    </ligand>
</feature>
<dbReference type="PANTHER" id="PTHR46124">
    <property type="entry name" value="D-AMINOACYL-TRNA DEACYLASE"/>
    <property type="match status" value="1"/>
</dbReference>
<dbReference type="PANTHER" id="PTHR46124:SF2">
    <property type="entry name" value="D-AMINOACYL-TRNA DEACYLASE"/>
    <property type="match status" value="1"/>
</dbReference>
<gene>
    <name evidence="5" type="ORF">B1199_05915</name>
</gene>
<dbReference type="EMBL" id="MWPV01000001">
    <property type="protein sequence ID" value="OUL59746.1"/>
    <property type="molecule type" value="Genomic_DNA"/>
</dbReference>
<accession>A0A244CWD8</accession>
<dbReference type="OrthoDB" id="9810005at2"/>
<dbReference type="CDD" id="cd01310">
    <property type="entry name" value="TatD_DNAse"/>
    <property type="match status" value="1"/>
</dbReference>
<dbReference type="GO" id="GO:0004536">
    <property type="term" value="F:DNA nuclease activity"/>
    <property type="evidence" value="ECO:0007669"/>
    <property type="project" value="InterPro"/>
</dbReference>
<name>A0A244CWD8_PSEDV</name>
<dbReference type="SUPFAM" id="SSF51556">
    <property type="entry name" value="Metallo-dependent hydrolases"/>
    <property type="match status" value="1"/>
</dbReference>
<keyword evidence="2 4" id="KW-0479">Metal-binding</keyword>
<sequence length="262" mass="29583">MTEKLIDAGVNLSSHQFLTDLPEIIARARAAQIDNMLVIGTDVDESAIALQLAEQYQLFASVGVHPHYACNVSDDFIAQLQRLAQSPWCKAIGECGLDFNRNLSSPTQQLSVFNAQLSLAKNLNMPVYMHERDASDELYHCIKEHAITGVVHCFTGNKQALERYLDLGLYIGITGWVCDERRGIPLQQLIQYIPDDRLLIETDAPYLIPRTIQPKPKKHRNEPAYLHYICDMIAHLKQCSTAHIAKATYANTQRLFNLGHDR</sequence>